<dbReference type="AlphaFoldDB" id="A0A427YVH5"/>
<feature type="transmembrane region" description="Helical" evidence="7">
    <location>
        <begin position="183"/>
        <end position="202"/>
    </location>
</feature>
<evidence type="ECO:0000256" key="4">
    <source>
        <dbReference type="ARBA" id="ARBA00022989"/>
    </source>
</evidence>
<keyword evidence="3 7" id="KW-0812">Transmembrane</keyword>
<feature type="region of interest" description="Disordered" evidence="6">
    <location>
        <begin position="515"/>
        <end position="534"/>
    </location>
</feature>
<feature type="transmembrane region" description="Helical" evidence="7">
    <location>
        <begin position="111"/>
        <end position="131"/>
    </location>
</feature>
<keyword evidence="4 7" id="KW-1133">Transmembrane helix</keyword>
<protein>
    <submittedName>
        <fullName evidence="8">Glycerol transporter</fullName>
    </submittedName>
</protein>
<dbReference type="STRING" id="1890683.A0A427YVH5"/>
<dbReference type="PANTHER" id="PTHR13285">
    <property type="entry name" value="ACYLTRANSFERASE"/>
    <property type="match status" value="1"/>
</dbReference>
<accession>A0A427YVH5</accession>
<evidence type="ECO:0000256" key="7">
    <source>
        <dbReference type="SAM" id="Phobius"/>
    </source>
</evidence>
<evidence type="ECO:0000256" key="1">
    <source>
        <dbReference type="ARBA" id="ARBA00004141"/>
    </source>
</evidence>
<keyword evidence="5 7" id="KW-0472">Membrane</keyword>
<dbReference type="OrthoDB" id="420606at2759"/>
<dbReference type="EMBL" id="RSCD01000001">
    <property type="protein sequence ID" value="RSH95082.1"/>
    <property type="molecule type" value="Genomic_DNA"/>
</dbReference>
<evidence type="ECO:0000256" key="3">
    <source>
        <dbReference type="ARBA" id="ARBA00022692"/>
    </source>
</evidence>
<feature type="transmembrane region" description="Helical" evidence="7">
    <location>
        <begin position="143"/>
        <end position="171"/>
    </location>
</feature>
<evidence type="ECO:0000256" key="5">
    <source>
        <dbReference type="ARBA" id="ARBA00023136"/>
    </source>
</evidence>
<feature type="transmembrane region" description="Helical" evidence="7">
    <location>
        <begin position="55"/>
        <end position="74"/>
    </location>
</feature>
<dbReference type="PANTHER" id="PTHR13285:SF18">
    <property type="entry name" value="PROTEIN-CYSTEINE N-PALMITOYLTRANSFERASE RASP"/>
    <property type="match status" value="1"/>
</dbReference>
<evidence type="ECO:0000256" key="2">
    <source>
        <dbReference type="ARBA" id="ARBA00010323"/>
    </source>
</evidence>
<dbReference type="InterPro" id="IPR004299">
    <property type="entry name" value="MBOAT_fam"/>
</dbReference>
<dbReference type="GO" id="GO:0008374">
    <property type="term" value="F:O-acyltransferase activity"/>
    <property type="evidence" value="ECO:0007669"/>
    <property type="project" value="TreeGrafter"/>
</dbReference>
<dbReference type="InterPro" id="IPR051085">
    <property type="entry name" value="MB_O-acyltransferase"/>
</dbReference>
<dbReference type="GO" id="GO:0006506">
    <property type="term" value="P:GPI anchor biosynthetic process"/>
    <property type="evidence" value="ECO:0007669"/>
    <property type="project" value="TreeGrafter"/>
</dbReference>
<feature type="region of interest" description="Disordered" evidence="6">
    <location>
        <begin position="1"/>
        <end position="25"/>
    </location>
</feature>
<proteinExistence type="inferred from homology"/>
<evidence type="ECO:0000256" key="6">
    <source>
        <dbReference type="SAM" id="MobiDB-lite"/>
    </source>
</evidence>
<feature type="compositionally biased region" description="Low complexity" evidence="6">
    <location>
        <begin position="1"/>
        <end position="19"/>
    </location>
</feature>
<name>A0A427YVH5_9TREE</name>
<feature type="transmembrane region" description="Helical" evidence="7">
    <location>
        <begin position="417"/>
        <end position="435"/>
    </location>
</feature>
<dbReference type="GO" id="GO:0016020">
    <property type="term" value="C:membrane"/>
    <property type="evidence" value="ECO:0007669"/>
    <property type="project" value="UniProtKB-SubCell"/>
</dbReference>
<comment type="similarity">
    <text evidence="2">Belongs to the membrane-bound acyltransferase family.</text>
</comment>
<organism evidence="8 9">
    <name type="scientific">Saitozyma podzolica</name>
    <dbReference type="NCBI Taxonomy" id="1890683"/>
    <lineage>
        <taxon>Eukaryota</taxon>
        <taxon>Fungi</taxon>
        <taxon>Dikarya</taxon>
        <taxon>Basidiomycota</taxon>
        <taxon>Agaricomycotina</taxon>
        <taxon>Tremellomycetes</taxon>
        <taxon>Tremellales</taxon>
        <taxon>Trimorphomycetaceae</taxon>
        <taxon>Saitozyma</taxon>
    </lineage>
</organism>
<dbReference type="Pfam" id="PF03062">
    <property type="entry name" value="MBOAT"/>
    <property type="match status" value="1"/>
</dbReference>
<evidence type="ECO:0000313" key="8">
    <source>
        <dbReference type="EMBL" id="RSH95082.1"/>
    </source>
</evidence>
<dbReference type="Proteomes" id="UP000279259">
    <property type="component" value="Unassembled WGS sequence"/>
</dbReference>
<sequence length="534" mass="59162">MLPSYTPSTATASTPPAASRKTRHVTDFTVKIPGSTARPTNTPTTSSSRWRSPEFMLYGVVFVLVVPWMVYWPMRLSSTSHPNYPAYSPRLSDGWLFGRKVDNSDAQYRSFRSNLLALLALASTYLLTSAVQSRTSPSPHHRAIFITIFAALMVIVLHGISALKIFAILYGNFVLARWPKPPAIAKVWPALVIGGNMVLLFLNERYDGYKLGQLHAIFDSLDAMGGILPRWHVSFNITMLRIVSFACDYHWREPVTTPEAPSDYRNRVTRSLKEEDYSLINFLAYCLYPPLYIAGPIITFNDFVWQLIVFPAEASAGDHLEGEAFICDPLCLLPLDDGVGASHDVRRRDQGHVGMGGGRTGRSEHDWVLESRGGLAEAWGWLISLFILPELVARRLLPFDKYGHESWYRHVAAAGGVINILFMMSANLVGFVLGLDGMKHLVRELAQTPQGWSLLRFLTSCISVHSCRSGQADRGRMGVHLVLVFVSVCGRTSDVRVSGGGKAARHRQAVLDEQHGMGSQDQVDMCSPGQAQGA</sequence>
<gene>
    <name evidence="8" type="primary">GUP1</name>
    <name evidence="8" type="ORF">EHS25_000168</name>
</gene>
<evidence type="ECO:0000313" key="9">
    <source>
        <dbReference type="Proteomes" id="UP000279259"/>
    </source>
</evidence>
<dbReference type="GO" id="GO:0005783">
    <property type="term" value="C:endoplasmic reticulum"/>
    <property type="evidence" value="ECO:0007669"/>
    <property type="project" value="TreeGrafter"/>
</dbReference>
<reference evidence="8 9" key="1">
    <citation type="submission" date="2018-11" db="EMBL/GenBank/DDBJ databases">
        <title>Genome sequence of Saitozyma podzolica DSM 27192.</title>
        <authorList>
            <person name="Aliyu H."/>
            <person name="Gorte O."/>
            <person name="Ochsenreither K."/>
        </authorList>
    </citation>
    <scope>NUCLEOTIDE SEQUENCE [LARGE SCALE GENOMIC DNA]</scope>
    <source>
        <strain evidence="8 9">DSM 27192</strain>
    </source>
</reference>
<comment type="subcellular location">
    <subcellularLocation>
        <location evidence="1">Membrane</location>
        <topology evidence="1">Multi-pass membrane protein</topology>
    </subcellularLocation>
</comment>
<keyword evidence="9" id="KW-1185">Reference proteome</keyword>
<comment type="caution">
    <text evidence="8">The sequence shown here is derived from an EMBL/GenBank/DDBJ whole genome shotgun (WGS) entry which is preliminary data.</text>
</comment>